<dbReference type="GO" id="GO:0005634">
    <property type="term" value="C:nucleus"/>
    <property type="evidence" value="ECO:0007669"/>
    <property type="project" value="TreeGrafter"/>
</dbReference>
<feature type="region of interest" description="Disordered" evidence="2">
    <location>
        <begin position="363"/>
        <end position="402"/>
    </location>
</feature>
<dbReference type="Pfam" id="PF00443">
    <property type="entry name" value="UCH"/>
    <property type="match status" value="1"/>
</dbReference>
<evidence type="ECO:0000256" key="1">
    <source>
        <dbReference type="ARBA" id="ARBA00009085"/>
    </source>
</evidence>
<feature type="region of interest" description="Disordered" evidence="2">
    <location>
        <begin position="488"/>
        <end position="549"/>
    </location>
</feature>
<dbReference type="GO" id="GO:0016579">
    <property type="term" value="P:protein deubiquitination"/>
    <property type="evidence" value="ECO:0007669"/>
    <property type="project" value="InterPro"/>
</dbReference>
<comment type="similarity">
    <text evidence="1">Belongs to the peptidase C19 family.</text>
</comment>
<dbReference type="GO" id="GO:0004843">
    <property type="term" value="F:cysteine-type deubiquitinase activity"/>
    <property type="evidence" value="ECO:0007669"/>
    <property type="project" value="InterPro"/>
</dbReference>
<dbReference type="Gene3D" id="3.90.70.10">
    <property type="entry name" value="Cysteine proteinases"/>
    <property type="match status" value="1"/>
</dbReference>
<name>A0A0A9CYI6_ARUDO</name>
<feature type="compositionally biased region" description="Low complexity" evidence="2">
    <location>
        <begin position="490"/>
        <end position="505"/>
    </location>
</feature>
<dbReference type="PANTHER" id="PTHR24006">
    <property type="entry name" value="UBIQUITIN CARBOXYL-TERMINAL HYDROLASE"/>
    <property type="match status" value="1"/>
</dbReference>
<reference evidence="4" key="2">
    <citation type="journal article" date="2015" name="Data Brief">
        <title>Shoot transcriptome of the giant reed, Arundo donax.</title>
        <authorList>
            <person name="Barrero R.A."/>
            <person name="Guerrero F.D."/>
            <person name="Moolhuijzen P."/>
            <person name="Goolsby J.A."/>
            <person name="Tidwell J."/>
            <person name="Bellgard S.E."/>
            <person name="Bellgard M.I."/>
        </authorList>
    </citation>
    <scope>NUCLEOTIDE SEQUENCE</scope>
    <source>
        <tissue evidence="4">Shoot tissue taken approximately 20 cm above the soil surface</tissue>
    </source>
</reference>
<feature type="domain" description="USP" evidence="3">
    <location>
        <begin position="50"/>
        <end position="355"/>
    </location>
</feature>
<dbReference type="InterPro" id="IPR050164">
    <property type="entry name" value="Peptidase_C19"/>
</dbReference>
<feature type="compositionally biased region" description="Low complexity" evidence="2">
    <location>
        <begin position="438"/>
        <end position="459"/>
    </location>
</feature>
<dbReference type="EMBL" id="GBRH01218407">
    <property type="protein sequence ID" value="JAD79488.1"/>
    <property type="molecule type" value="Transcribed_RNA"/>
</dbReference>
<dbReference type="InterPro" id="IPR038765">
    <property type="entry name" value="Papain-like_cys_pep_sf"/>
</dbReference>
<organism evidence="4">
    <name type="scientific">Arundo donax</name>
    <name type="common">Giant reed</name>
    <name type="synonym">Donax arundinaceus</name>
    <dbReference type="NCBI Taxonomy" id="35708"/>
    <lineage>
        <taxon>Eukaryota</taxon>
        <taxon>Viridiplantae</taxon>
        <taxon>Streptophyta</taxon>
        <taxon>Embryophyta</taxon>
        <taxon>Tracheophyta</taxon>
        <taxon>Spermatophyta</taxon>
        <taxon>Magnoliopsida</taxon>
        <taxon>Liliopsida</taxon>
        <taxon>Poales</taxon>
        <taxon>Poaceae</taxon>
        <taxon>PACMAD clade</taxon>
        <taxon>Arundinoideae</taxon>
        <taxon>Arundineae</taxon>
        <taxon>Arundo</taxon>
    </lineage>
</organism>
<dbReference type="InterPro" id="IPR018200">
    <property type="entry name" value="USP_CS"/>
</dbReference>
<sequence length="549" mass="61964">MPNNPSTEKKIARRQTTPKVARHYPSELTLFPYKHFVDLYNFEKVELHPFGLYNLGNSCYANAVLQCLAFTRPLMVYLLEGHHSQNCSKTKWCFMCELEKLIVEGKRGKSPISPAGILSHLHEIGRSFGPGKEEDAHEFLRYAIDTMQSPSMKEAKKNGVHQLAEETTLMQLIFGGYLQSKIKCTKCQFSSEQCERILDLTVEIDGDISTLEDALRRFTSSEVLDGDNRYHCSRCNSYERARKKLRISEAPNILTIALKRYQSGKFGKINKVIRFKEYLNLSDYMSATDDYAPIYKLYAVVVHRDVMNATVSGHYVCYVKDPQGKWHEMDDSKVKPVSLEKVLSKCAYMLLYARCSPRAPSSVRKAMAAHDPSRSKKPRQVTHSEPTSSGGGSYLSRRQGGQLSKDHVLHDLTYTLDTSNDSLYRVPGFSRSDNSLFSNSDAGSTSTFSSDSTDSTRNSSSMEEYDYIFGNSDQICPVSTVVIPEEDELSYSQQRSSLNPSSSCQDMDQAGESAQQYQHKHQAGREVWEEGGENSSFSYTDQGKHRGSS</sequence>
<evidence type="ECO:0000259" key="3">
    <source>
        <dbReference type="PROSITE" id="PS50235"/>
    </source>
</evidence>
<dbReference type="AlphaFoldDB" id="A0A0A9CYI6"/>
<dbReference type="FunFam" id="3.90.70.10:FF:000026">
    <property type="entry name" value="Ubiquitin carboxyl-terminal hydrolase 15"/>
    <property type="match status" value="1"/>
</dbReference>
<dbReference type="PROSITE" id="PS50235">
    <property type="entry name" value="USP_3"/>
    <property type="match status" value="1"/>
</dbReference>
<reference evidence="4" key="1">
    <citation type="submission" date="2014-09" db="EMBL/GenBank/DDBJ databases">
        <authorList>
            <person name="Magalhaes I.L.F."/>
            <person name="Oliveira U."/>
            <person name="Santos F.R."/>
            <person name="Vidigal T.H.D.A."/>
            <person name="Brescovit A.D."/>
            <person name="Santos A.J."/>
        </authorList>
    </citation>
    <scope>NUCLEOTIDE SEQUENCE</scope>
    <source>
        <tissue evidence="4">Shoot tissue taken approximately 20 cm above the soil surface</tissue>
    </source>
</reference>
<dbReference type="InterPro" id="IPR001394">
    <property type="entry name" value="Peptidase_C19_UCH"/>
</dbReference>
<dbReference type="PROSITE" id="PS00972">
    <property type="entry name" value="USP_1"/>
    <property type="match status" value="1"/>
</dbReference>
<evidence type="ECO:0000313" key="4">
    <source>
        <dbReference type="EMBL" id="JAD79488.1"/>
    </source>
</evidence>
<dbReference type="GO" id="GO:0005829">
    <property type="term" value="C:cytosol"/>
    <property type="evidence" value="ECO:0007669"/>
    <property type="project" value="TreeGrafter"/>
</dbReference>
<dbReference type="InterPro" id="IPR028889">
    <property type="entry name" value="USP"/>
</dbReference>
<dbReference type="PANTHER" id="PTHR24006:SF892">
    <property type="entry name" value="OS09G0464400 PROTEIN"/>
    <property type="match status" value="1"/>
</dbReference>
<accession>A0A0A9CYI6</accession>
<feature type="region of interest" description="Disordered" evidence="2">
    <location>
        <begin position="434"/>
        <end position="459"/>
    </location>
</feature>
<dbReference type="SUPFAM" id="SSF54001">
    <property type="entry name" value="Cysteine proteinases"/>
    <property type="match status" value="1"/>
</dbReference>
<evidence type="ECO:0000256" key="2">
    <source>
        <dbReference type="SAM" id="MobiDB-lite"/>
    </source>
</evidence>
<protein>
    <recommendedName>
        <fullName evidence="3">USP domain-containing protein</fullName>
    </recommendedName>
</protein>
<proteinExistence type="inferred from homology"/>